<dbReference type="OrthoDB" id="848707at2759"/>
<accession>A0A1Q3BS97</accession>
<dbReference type="AlphaFoldDB" id="A0A1Q3BS97"/>
<reference evidence="2" key="1">
    <citation type="submission" date="2016-04" db="EMBL/GenBank/DDBJ databases">
        <title>Cephalotus genome sequencing.</title>
        <authorList>
            <person name="Fukushima K."/>
            <person name="Hasebe M."/>
            <person name="Fang X."/>
        </authorList>
    </citation>
    <scope>NUCLEOTIDE SEQUENCE [LARGE SCALE GENOMIC DNA]</scope>
    <source>
        <strain evidence="2">cv. St1</strain>
    </source>
</reference>
<sequence length="144" mass="16710">MGTKQRSSNSVINFDDDLFLSKENEERYNSVLNSVKLYNEKWLDREIFISNIASIRSWLEHLGWFDYLCSSHLIYPTLVKLFYANLEKNTSCVAKSFVLGNAVEITPDFIAETLGIPCTGITHFNDIEKSDARTVRYQSTYDRY</sequence>
<proteinExistence type="predicted"/>
<dbReference type="Proteomes" id="UP000187406">
    <property type="component" value="Unassembled WGS sequence"/>
</dbReference>
<dbReference type="InParanoid" id="A0A1Q3BS97"/>
<protein>
    <submittedName>
        <fullName evidence="1">Uncharacterized protein</fullName>
    </submittedName>
</protein>
<comment type="caution">
    <text evidence="1">The sequence shown here is derived from an EMBL/GenBank/DDBJ whole genome shotgun (WGS) entry which is preliminary data.</text>
</comment>
<keyword evidence="2" id="KW-1185">Reference proteome</keyword>
<gene>
    <name evidence="1" type="ORF">CFOL_v3_14306</name>
</gene>
<evidence type="ECO:0000313" key="2">
    <source>
        <dbReference type="Proteomes" id="UP000187406"/>
    </source>
</evidence>
<evidence type="ECO:0000313" key="1">
    <source>
        <dbReference type="EMBL" id="GAV70808.1"/>
    </source>
</evidence>
<name>A0A1Q3BS97_CEPFO</name>
<organism evidence="1 2">
    <name type="scientific">Cephalotus follicularis</name>
    <name type="common">Albany pitcher plant</name>
    <dbReference type="NCBI Taxonomy" id="3775"/>
    <lineage>
        <taxon>Eukaryota</taxon>
        <taxon>Viridiplantae</taxon>
        <taxon>Streptophyta</taxon>
        <taxon>Embryophyta</taxon>
        <taxon>Tracheophyta</taxon>
        <taxon>Spermatophyta</taxon>
        <taxon>Magnoliopsida</taxon>
        <taxon>eudicotyledons</taxon>
        <taxon>Gunneridae</taxon>
        <taxon>Pentapetalae</taxon>
        <taxon>rosids</taxon>
        <taxon>fabids</taxon>
        <taxon>Oxalidales</taxon>
        <taxon>Cephalotaceae</taxon>
        <taxon>Cephalotus</taxon>
    </lineage>
</organism>
<dbReference type="EMBL" id="BDDD01000841">
    <property type="protein sequence ID" value="GAV70808.1"/>
    <property type="molecule type" value="Genomic_DNA"/>
</dbReference>